<evidence type="ECO:0000256" key="1">
    <source>
        <dbReference type="SAM" id="MobiDB-lite"/>
    </source>
</evidence>
<keyword evidence="2" id="KW-0472">Membrane</keyword>
<dbReference type="SUPFAM" id="SSF56925">
    <property type="entry name" value="OMPA-like"/>
    <property type="match status" value="1"/>
</dbReference>
<evidence type="ECO:0000313" key="5">
    <source>
        <dbReference type="Proteomes" id="UP000263268"/>
    </source>
</evidence>
<dbReference type="EMBL" id="DPRK01000014">
    <property type="protein sequence ID" value="HCY80204.1"/>
    <property type="molecule type" value="Genomic_DNA"/>
</dbReference>
<sequence length="544" mass="60749">MSDKKHIDRIFQEKFKDFEVSPDPHVWKGIQNKLNQPEKNKKKVIPFWFRIAGVAALLLLLLTVGGLLWNNITPNNTTNTKVVDTENTSNETLNPSTETDINATVSNGFNQEKNPENNNGFNAESQKTKEILNTEEPKNNLQIASESKPQSKTNNLTNTKASKKNQIKNNITNPSLLNSYKKTPTVANSASKNQLKPTENPKANYSNNSRQANNKQPTETKNNIAANNVNPKKETDVHTEMDKNNTATQLQQLNKDVSKNDIAVEETIEAEVEETMEEELNKTTLTIEEAIAANEELIEEEKDDIINRWQVYANIAPVYYNSMGKGSHIDAQFENNSKTGEVNTSYGVNVSYNLNKKLSIRTGLSSLNLSYDTNDVILYESIASANSTPSPLRNINLSKGNEGLTALSADNLSVGQIDNSLSPKSNAAISQRISYFEIPVELNYRIGSKKLGLNLIAGFSSFILDGNEVYSELNDEKTYIGEANNIKSMSFSTNFGVGLDYKFSEKVKFNLEPTFKYQINAFENTSGNFNPYIIGIYTGFSYKF</sequence>
<dbReference type="Pfam" id="PF13568">
    <property type="entry name" value="OMP_b-brl_2"/>
    <property type="match status" value="1"/>
</dbReference>
<accession>A0A3D6BMN5</accession>
<gene>
    <name evidence="4" type="ORF">DHV22_00605</name>
</gene>
<protein>
    <recommendedName>
        <fullName evidence="3">Outer membrane protein beta-barrel domain-containing protein</fullName>
    </recommendedName>
</protein>
<evidence type="ECO:0000256" key="2">
    <source>
        <dbReference type="SAM" id="Phobius"/>
    </source>
</evidence>
<feature type="compositionally biased region" description="Polar residues" evidence="1">
    <location>
        <begin position="139"/>
        <end position="160"/>
    </location>
</feature>
<feature type="region of interest" description="Disordered" evidence="1">
    <location>
        <begin position="134"/>
        <end position="227"/>
    </location>
</feature>
<feature type="transmembrane region" description="Helical" evidence="2">
    <location>
        <begin position="47"/>
        <end position="69"/>
    </location>
</feature>
<keyword evidence="2" id="KW-0812">Transmembrane</keyword>
<proteinExistence type="predicted"/>
<feature type="compositionally biased region" description="Polar residues" evidence="1">
    <location>
        <begin position="167"/>
        <end position="227"/>
    </location>
</feature>
<name>A0A3D6BMN5_9FLAO</name>
<organism evidence="4 5">
    <name type="scientific">Xanthomarina gelatinilytica</name>
    <dbReference type="NCBI Taxonomy" id="1137281"/>
    <lineage>
        <taxon>Bacteria</taxon>
        <taxon>Pseudomonadati</taxon>
        <taxon>Bacteroidota</taxon>
        <taxon>Flavobacteriia</taxon>
        <taxon>Flavobacteriales</taxon>
        <taxon>Flavobacteriaceae</taxon>
        <taxon>Xanthomarina</taxon>
    </lineage>
</organism>
<evidence type="ECO:0000313" key="4">
    <source>
        <dbReference type="EMBL" id="HCY80204.1"/>
    </source>
</evidence>
<dbReference type="InterPro" id="IPR025665">
    <property type="entry name" value="Beta-barrel_OMP_2"/>
</dbReference>
<reference evidence="4 5" key="1">
    <citation type="journal article" date="2018" name="Nat. Biotechnol.">
        <title>A standardized bacterial taxonomy based on genome phylogeny substantially revises the tree of life.</title>
        <authorList>
            <person name="Parks D.H."/>
            <person name="Chuvochina M."/>
            <person name="Waite D.W."/>
            <person name="Rinke C."/>
            <person name="Skarshewski A."/>
            <person name="Chaumeil P.A."/>
            <person name="Hugenholtz P."/>
        </authorList>
    </citation>
    <scope>NUCLEOTIDE SEQUENCE [LARGE SCALE GENOMIC DNA]</scope>
    <source>
        <strain evidence="4">UBA10227</strain>
    </source>
</reference>
<evidence type="ECO:0000259" key="3">
    <source>
        <dbReference type="Pfam" id="PF13568"/>
    </source>
</evidence>
<dbReference type="InterPro" id="IPR011250">
    <property type="entry name" value="OMP/PagP_B-barrel"/>
</dbReference>
<feature type="domain" description="Outer membrane protein beta-barrel" evidence="3">
    <location>
        <begin position="309"/>
        <end position="514"/>
    </location>
</feature>
<keyword evidence="2" id="KW-1133">Transmembrane helix</keyword>
<dbReference type="Proteomes" id="UP000263268">
    <property type="component" value="Unassembled WGS sequence"/>
</dbReference>
<comment type="caution">
    <text evidence="4">The sequence shown here is derived from an EMBL/GenBank/DDBJ whole genome shotgun (WGS) entry which is preliminary data.</text>
</comment>
<dbReference type="AlphaFoldDB" id="A0A3D6BMN5"/>